<feature type="compositionally biased region" description="Polar residues" evidence="1">
    <location>
        <begin position="23"/>
        <end position="37"/>
    </location>
</feature>
<dbReference type="SUPFAM" id="SSF50494">
    <property type="entry name" value="Trypsin-like serine proteases"/>
    <property type="match status" value="1"/>
</dbReference>
<dbReference type="EMBL" id="JAYKXH010000003">
    <property type="protein sequence ID" value="KAK7172599.1"/>
    <property type="molecule type" value="Genomic_DNA"/>
</dbReference>
<dbReference type="GO" id="GO:0006260">
    <property type="term" value="P:DNA replication"/>
    <property type="evidence" value="ECO:0007669"/>
    <property type="project" value="TreeGrafter"/>
</dbReference>
<dbReference type="PANTHER" id="PTHR14389:SF3">
    <property type="entry name" value="PROTEIN FAM111A-LIKE"/>
    <property type="match status" value="1"/>
</dbReference>
<organism evidence="2 3">
    <name type="scientific">Phoxinus phoxinus</name>
    <name type="common">Eurasian minnow</name>
    <dbReference type="NCBI Taxonomy" id="58324"/>
    <lineage>
        <taxon>Eukaryota</taxon>
        <taxon>Metazoa</taxon>
        <taxon>Chordata</taxon>
        <taxon>Craniata</taxon>
        <taxon>Vertebrata</taxon>
        <taxon>Euteleostomi</taxon>
        <taxon>Actinopterygii</taxon>
        <taxon>Neopterygii</taxon>
        <taxon>Teleostei</taxon>
        <taxon>Ostariophysi</taxon>
        <taxon>Cypriniformes</taxon>
        <taxon>Leuciscidae</taxon>
        <taxon>Phoxininae</taxon>
        <taxon>Phoxinus</taxon>
    </lineage>
</organism>
<dbReference type="InterPro" id="IPR043504">
    <property type="entry name" value="Peptidase_S1_PA_chymotrypsin"/>
</dbReference>
<dbReference type="Pfam" id="PF13365">
    <property type="entry name" value="Trypsin_2"/>
    <property type="match status" value="1"/>
</dbReference>
<protein>
    <recommendedName>
        <fullName evidence="4">Protein FAM111A</fullName>
    </recommendedName>
</protein>
<comment type="caution">
    <text evidence="2">The sequence shown here is derived from an EMBL/GenBank/DDBJ whole genome shotgun (WGS) entry which is preliminary data.</text>
</comment>
<dbReference type="AlphaFoldDB" id="A0AAN9DE91"/>
<gene>
    <name evidence="2" type="ORF">R3I93_002650</name>
</gene>
<accession>A0AAN9DE91</accession>
<evidence type="ECO:0000313" key="2">
    <source>
        <dbReference type="EMBL" id="KAK7172599.1"/>
    </source>
</evidence>
<dbReference type="Proteomes" id="UP001364617">
    <property type="component" value="Unassembled WGS sequence"/>
</dbReference>
<dbReference type="PANTHER" id="PTHR14389">
    <property type="entry name" value="SI:CH1073-475A24.1"/>
    <property type="match status" value="1"/>
</dbReference>
<evidence type="ECO:0000256" key="1">
    <source>
        <dbReference type="SAM" id="MobiDB-lite"/>
    </source>
</evidence>
<name>A0AAN9DE91_9TELE</name>
<dbReference type="GO" id="GO:0005634">
    <property type="term" value="C:nucleus"/>
    <property type="evidence" value="ECO:0007669"/>
    <property type="project" value="TreeGrafter"/>
</dbReference>
<feature type="compositionally biased region" description="Basic and acidic residues" evidence="1">
    <location>
        <begin position="12"/>
        <end position="22"/>
    </location>
</feature>
<keyword evidence="3" id="KW-1185">Reference proteome</keyword>
<evidence type="ECO:0008006" key="4">
    <source>
        <dbReference type="Google" id="ProtNLM"/>
    </source>
</evidence>
<dbReference type="Gene3D" id="2.40.10.10">
    <property type="entry name" value="Trypsin-like serine proteases"/>
    <property type="match status" value="1"/>
</dbReference>
<proteinExistence type="predicted"/>
<feature type="region of interest" description="Disordered" evidence="1">
    <location>
        <begin position="308"/>
        <end position="327"/>
    </location>
</feature>
<reference evidence="2 3" key="1">
    <citation type="submission" date="2024-02" db="EMBL/GenBank/DDBJ databases">
        <title>Chromosome-level genome assembly of the Eurasian Minnow (Phoxinus phoxinus).</title>
        <authorList>
            <person name="Oriowo T.O."/>
            <person name="Martin S."/>
            <person name="Stange M."/>
            <person name="Chrysostomakis Y."/>
            <person name="Brown T."/>
            <person name="Winkler S."/>
            <person name="Kukowka S."/>
            <person name="Myers E.W."/>
            <person name="Bohne A."/>
        </authorList>
    </citation>
    <scope>NUCLEOTIDE SEQUENCE [LARGE SCALE GENOMIC DNA]</scope>
    <source>
        <strain evidence="2">ZFMK-TIS-60720</strain>
        <tissue evidence="2">Whole Organism</tissue>
    </source>
</reference>
<dbReference type="InterPro" id="IPR009003">
    <property type="entry name" value="Peptidase_S1_PA"/>
</dbReference>
<feature type="region of interest" description="Disordered" evidence="1">
    <location>
        <begin position="1"/>
        <end position="52"/>
    </location>
</feature>
<dbReference type="GO" id="GO:0000785">
    <property type="term" value="C:chromatin"/>
    <property type="evidence" value="ECO:0007669"/>
    <property type="project" value="TreeGrafter"/>
</dbReference>
<sequence>MKNSIMNYFPKKPTDSNNEARRASQTGENVQKRINITSKKKGNNGRDPLKERKNDFFKDNVKEGPSKSHMQQCNEGQSHSFNFRYKFMKHAVACDTSKTVIDALNTNKIFKKIKQDNMEKEIVIKRSKGDVFGAAVKTDFPCCLIEKDELLDITFVKKTGNVDTKKKKTGRISFSNESKNFVIFYIKTKGGDKVKRLMKNNELMKKVEDVCVYALKEETLKDALRRDGRFINVIFDKQCALREFGSEINHGMSSTGEHLDRKYFKIIVIRDKKDPESQEDVLSDVSTEMNEASAADLKENVDPIQHPVNTEQEETQERNTMKSTNTSAKYSTIIDSEEILRILRDQFKGLMETVKQRENLKNNTQVQKFFRAEYDKSVESFSEVYKIKELMRLSDSVCQIRVEGSARGTGFLLFGPFILTNGHVVREFLESPDKLSSTKSLEAAFDFERLDSKVKLVRVKKQIAAYCYITDADNRRLDFALLELEAVDEIAGRPELLSRFSPGPLPSRGGICIVGHPGEGVKKMDPCFIIGKNNLQEAADKHVSENRDFINVMTQRSFEDKWDIYENQINYNSCFFNGSSGSPVFDEDCYLIGVHTGGYVYKGEKGKTRSIVEYAYSMQSILEMIKAQARIRGSHDIVNILEAYSNKSYEYGTADQEIQADYEMEESD</sequence>
<evidence type="ECO:0000313" key="3">
    <source>
        <dbReference type="Proteomes" id="UP001364617"/>
    </source>
</evidence>